<name>A0A8S9KJE0_BRACR</name>
<keyword evidence="3" id="KW-0805">Transcription regulation</keyword>
<proteinExistence type="inferred from homology"/>
<reference evidence="15" key="1">
    <citation type="submission" date="2019-12" db="EMBL/GenBank/DDBJ databases">
        <title>Genome sequencing and annotation of Brassica cretica.</title>
        <authorList>
            <person name="Studholme D.J."/>
            <person name="Sarris P.F."/>
        </authorList>
    </citation>
    <scope>NUCLEOTIDE SEQUENCE</scope>
    <source>
        <strain evidence="15">PFS-102/07</strain>
        <tissue evidence="15">Leaf</tissue>
    </source>
</reference>
<dbReference type="CDD" id="cd08875">
    <property type="entry name" value="START_ArGLABRA2_like"/>
    <property type="match status" value="1"/>
</dbReference>
<sequence>MASGRDSSSSDEQETSLYTSDGDKRIYHRHSNHQIQKLEAYFKECPHPDDLQQRKLGEELKLKQKQIKFWFQNKRTQAKVKSFVVQDEKADNASLRTENMKIRRENEAMQEALNTVTCPPCGGPHPGQVDRKLYFQNLRAHNAYLREERDKLSIWVNKTEGHPKPIVNALAYLHGPSLHASTSNNPHVIYGTSSNHLVEPPSLLRELYLREHINIAQPPQPRQLQCSPPLSNMEKVMMTEAMVAAVTEVITLIQTEEPMWIKSSIDCRLVIDQENYEKKFTKNSHFKILSARIESSKEVAVIPLDAKNLVNMLLDAEKWANLFSTIVSKAKTIHVLESSKLMYEQLHILSPLLPPREFMILRCCQQLEEDLWVIADVSYHQVAFEFEFGTPACYKRPSGFLIQAMPNGHSKVSFLLLCFSNRIFISFMDLLIINSFKVASSEVTWMEHVEVNNKVRAHRIYRDLLCGGFGYGARRWTATLERMCERLSLYSVSDFPTTDDPGENHGEYLFHEFNFSFKNTKLLQEKWANLFSTIVNKAKTIHVLESSKLMYEQLHILSPLLPPREFMILRCCQQLEEDLWVIADVSYHQVAFEFEFGTPACYKRPSGFLIQAMPNGHSKVSFLLLCFSNRIFISFMDLLIINNFKVASSEVTWMEHVEVNDKVRAHRIYRDLLCGGFGYGARRWTATLERMCERLSLYSVPDFPTTDDPG</sequence>
<dbReference type="AlphaFoldDB" id="A0A8S9KJE0"/>
<comment type="similarity">
    <text evidence="2">Belongs to the HD-ZIP homeobox family. Class IV subfamily.</text>
</comment>
<comment type="subcellular location">
    <subcellularLocation>
        <location evidence="1 9 10">Nucleus</location>
    </subcellularLocation>
</comment>
<feature type="coiled-coil region" evidence="11">
    <location>
        <begin position="85"/>
        <end position="112"/>
    </location>
</feature>
<evidence type="ECO:0000256" key="3">
    <source>
        <dbReference type="ARBA" id="ARBA00023015"/>
    </source>
</evidence>
<dbReference type="Gene3D" id="3.30.530.20">
    <property type="match status" value="2"/>
</dbReference>
<feature type="domain" description="Homeobox" evidence="13">
    <location>
        <begin position="21"/>
        <end position="81"/>
    </location>
</feature>
<evidence type="ECO:0000256" key="11">
    <source>
        <dbReference type="SAM" id="Coils"/>
    </source>
</evidence>
<dbReference type="InterPro" id="IPR001356">
    <property type="entry name" value="HD"/>
</dbReference>
<dbReference type="PANTHER" id="PTHR45654:SF58">
    <property type="entry name" value="HOMEOBOX DOMAIN-CONTAINING PROTEIN"/>
    <property type="match status" value="1"/>
</dbReference>
<feature type="DNA-binding region" description="Homeobox" evidence="9">
    <location>
        <begin position="23"/>
        <end position="82"/>
    </location>
</feature>
<dbReference type="InterPro" id="IPR009057">
    <property type="entry name" value="Homeodomain-like_sf"/>
</dbReference>
<dbReference type="SMART" id="SM00234">
    <property type="entry name" value="START"/>
    <property type="match status" value="2"/>
</dbReference>
<protein>
    <recommendedName>
        <fullName evidence="16">Homeobox domain-containing protein</fullName>
    </recommendedName>
</protein>
<evidence type="ECO:0000256" key="4">
    <source>
        <dbReference type="ARBA" id="ARBA00023054"/>
    </source>
</evidence>
<evidence type="ECO:0000256" key="7">
    <source>
        <dbReference type="ARBA" id="ARBA00023163"/>
    </source>
</evidence>
<dbReference type="SUPFAM" id="SSF46689">
    <property type="entry name" value="Homeodomain-like"/>
    <property type="match status" value="1"/>
</dbReference>
<keyword evidence="8 9" id="KW-0539">Nucleus</keyword>
<dbReference type="GO" id="GO:0008289">
    <property type="term" value="F:lipid binding"/>
    <property type="evidence" value="ECO:0007669"/>
    <property type="project" value="InterPro"/>
</dbReference>
<evidence type="ECO:0008006" key="16">
    <source>
        <dbReference type="Google" id="ProtNLM"/>
    </source>
</evidence>
<evidence type="ECO:0000256" key="5">
    <source>
        <dbReference type="ARBA" id="ARBA00023125"/>
    </source>
</evidence>
<feature type="region of interest" description="Disordered" evidence="12">
    <location>
        <begin position="1"/>
        <end position="23"/>
    </location>
</feature>
<evidence type="ECO:0000313" key="15">
    <source>
        <dbReference type="EMBL" id="KAF2593638.1"/>
    </source>
</evidence>
<dbReference type="InterPro" id="IPR002913">
    <property type="entry name" value="START_lipid-bd_dom"/>
</dbReference>
<dbReference type="InterPro" id="IPR042160">
    <property type="entry name" value="HD-Zip_IV"/>
</dbReference>
<evidence type="ECO:0000259" key="13">
    <source>
        <dbReference type="PROSITE" id="PS50071"/>
    </source>
</evidence>
<evidence type="ECO:0000256" key="9">
    <source>
        <dbReference type="PROSITE-ProRule" id="PRU00108"/>
    </source>
</evidence>
<dbReference type="SUPFAM" id="SSF55961">
    <property type="entry name" value="Bet v1-like"/>
    <property type="match status" value="2"/>
</dbReference>
<dbReference type="EMBL" id="QGKY02000164">
    <property type="protein sequence ID" value="KAF2593638.1"/>
    <property type="molecule type" value="Genomic_DNA"/>
</dbReference>
<evidence type="ECO:0000256" key="8">
    <source>
        <dbReference type="ARBA" id="ARBA00023242"/>
    </source>
</evidence>
<dbReference type="PANTHER" id="PTHR45654">
    <property type="entry name" value="HOMEOBOX-LEUCINE ZIPPER PROTEIN MERISTEM L1"/>
    <property type="match status" value="1"/>
</dbReference>
<evidence type="ECO:0000259" key="14">
    <source>
        <dbReference type="PROSITE" id="PS50848"/>
    </source>
</evidence>
<dbReference type="GO" id="GO:0005634">
    <property type="term" value="C:nucleus"/>
    <property type="evidence" value="ECO:0007669"/>
    <property type="project" value="UniProtKB-SubCell"/>
</dbReference>
<keyword evidence="6 9" id="KW-0371">Homeobox</keyword>
<dbReference type="GO" id="GO:0003677">
    <property type="term" value="F:DNA binding"/>
    <property type="evidence" value="ECO:0007669"/>
    <property type="project" value="UniProtKB-UniRule"/>
</dbReference>
<keyword evidence="4 11" id="KW-0175">Coiled coil</keyword>
<feature type="domain" description="START" evidence="14">
    <location>
        <begin position="517"/>
        <end position="697"/>
    </location>
</feature>
<feature type="domain" description="START" evidence="14">
    <location>
        <begin position="231"/>
        <end position="489"/>
    </location>
</feature>
<organism evidence="15">
    <name type="scientific">Brassica cretica</name>
    <name type="common">Mustard</name>
    <dbReference type="NCBI Taxonomy" id="69181"/>
    <lineage>
        <taxon>Eukaryota</taxon>
        <taxon>Viridiplantae</taxon>
        <taxon>Streptophyta</taxon>
        <taxon>Embryophyta</taxon>
        <taxon>Tracheophyta</taxon>
        <taxon>Spermatophyta</taxon>
        <taxon>Magnoliopsida</taxon>
        <taxon>eudicotyledons</taxon>
        <taxon>Gunneridae</taxon>
        <taxon>Pentapetalae</taxon>
        <taxon>rosids</taxon>
        <taxon>malvids</taxon>
        <taxon>Brassicales</taxon>
        <taxon>Brassicaceae</taxon>
        <taxon>Brassiceae</taxon>
        <taxon>Brassica</taxon>
    </lineage>
</organism>
<feature type="non-terminal residue" evidence="15">
    <location>
        <position position="1"/>
    </location>
</feature>
<dbReference type="Gene3D" id="1.10.10.60">
    <property type="entry name" value="Homeodomain-like"/>
    <property type="match status" value="1"/>
</dbReference>
<evidence type="ECO:0000256" key="10">
    <source>
        <dbReference type="RuleBase" id="RU000682"/>
    </source>
</evidence>
<gene>
    <name evidence="15" type="ORF">F2Q70_00043913</name>
</gene>
<evidence type="ECO:0000256" key="2">
    <source>
        <dbReference type="ARBA" id="ARBA00006789"/>
    </source>
</evidence>
<keyword evidence="5 9" id="KW-0238">DNA-binding</keyword>
<dbReference type="CDD" id="cd00086">
    <property type="entry name" value="homeodomain"/>
    <property type="match status" value="1"/>
</dbReference>
<dbReference type="InterPro" id="IPR023393">
    <property type="entry name" value="START-like_dom_sf"/>
</dbReference>
<dbReference type="PROSITE" id="PS50848">
    <property type="entry name" value="START"/>
    <property type="match status" value="2"/>
</dbReference>
<dbReference type="PROSITE" id="PS50071">
    <property type="entry name" value="HOMEOBOX_2"/>
    <property type="match status" value="1"/>
</dbReference>
<evidence type="ECO:0000256" key="12">
    <source>
        <dbReference type="SAM" id="MobiDB-lite"/>
    </source>
</evidence>
<keyword evidence="7" id="KW-0804">Transcription</keyword>
<dbReference type="SMART" id="SM00389">
    <property type="entry name" value="HOX"/>
    <property type="match status" value="1"/>
</dbReference>
<comment type="caution">
    <text evidence="15">The sequence shown here is derived from an EMBL/GenBank/DDBJ whole genome shotgun (WGS) entry which is preliminary data.</text>
</comment>
<dbReference type="Pfam" id="PF01852">
    <property type="entry name" value="START"/>
    <property type="match status" value="2"/>
</dbReference>
<evidence type="ECO:0000256" key="6">
    <source>
        <dbReference type="ARBA" id="ARBA00023155"/>
    </source>
</evidence>
<accession>A0A8S9KJE0</accession>
<dbReference type="Pfam" id="PF00046">
    <property type="entry name" value="Homeodomain"/>
    <property type="match status" value="1"/>
</dbReference>
<evidence type="ECO:0000256" key="1">
    <source>
        <dbReference type="ARBA" id="ARBA00004123"/>
    </source>
</evidence>
<dbReference type="FunFam" id="1.10.10.60:FF:000229">
    <property type="entry name" value="Homeobox-leucine zipper protein HDG1"/>
    <property type="match status" value="1"/>
</dbReference>